<feature type="binding site" evidence="6">
    <location>
        <position position="260"/>
    </location>
    <ligand>
        <name>Ca(2+)</name>
        <dbReference type="ChEBI" id="CHEBI:29108"/>
        <label>1</label>
        <note>catalytic</note>
    </ligand>
</feature>
<dbReference type="Pfam" id="PF01731">
    <property type="entry name" value="Arylesterase"/>
    <property type="match status" value="1"/>
</dbReference>
<dbReference type="EC" id="3.1.1.2" evidence="9"/>
<dbReference type="EMBL" id="JBJQND010000003">
    <property type="protein sequence ID" value="KAL3881428.1"/>
    <property type="molecule type" value="Genomic_DNA"/>
</dbReference>
<evidence type="ECO:0000313" key="11">
    <source>
        <dbReference type="Proteomes" id="UP001634394"/>
    </source>
</evidence>
<keyword evidence="11" id="KW-1185">Reference proteome</keyword>
<dbReference type="PRINTS" id="PR01785">
    <property type="entry name" value="PARAOXONASE"/>
</dbReference>
<evidence type="ECO:0000256" key="8">
    <source>
        <dbReference type="PIRSR" id="PIRSR602640-4"/>
    </source>
</evidence>
<dbReference type="InterPro" id="IPR002640">
    <property type="entry name" value="Arylesterase"/>
</dbReference>
<comment type="similarity">
    <text evidence="1 9">Belongs to the paraoxonase family.</text>
</comment>
<evidence type="ECO:0000256" key="3">
    <source>
        <dbReference type="ARBA" id="ARBA00023157"/>
    </source>
</evidence>
<dbReference type="PANTHER" id="PTHR11799">
    <property type="entry name" value="PARAOXONASE"/>
    <property type="match status" value="1"/>
</dbReference>
<feature type="binding site" evidence="6">
    <location>
        <position position="259"/>
    </location>
    <ligand>
        <name>Ca(2+)</name>
        <dbReference type="ChEBI" id="CHEBI:29108"/>
        <label>1</label>
        <note>catalytic</note>
    </ligand>
</feature>
<keyword evidence="6 9" id="KW-0479">Metal-binding</keyword>
<accession>A0ABD3X981</accession>
<proteinExistence type="inferred from homology"/>
<evidence type="ECO:0000313" key="10">
    <source>
        <dbReference type="EMBL" id="KAL3881428.1"/>
    </source>
</evidence>
<feature type="glycosylation site" description="N-linked (GlcNAc...) asparagine" evidence="8">
    <location>
        <position position="318"/>
    </location>
</feature>
<evidence type="ECO:0000256" key="2">
    <source>
        <dbReference type="ARBA" id="ARBA00022801"/>
    </source>
</evidence>
<feature type="active site" description="Proton acceptor" evidence="5">
    <location>
        <position position="104"/>
    </location>
</feature>
<dbReference type="SUPFAM" id="SSF63829">
    <property type="entry name" value="Calcium-dependent phosphotriesterase"/>
    <property type="match status" value="1"/>
</dbReference>
<comment type="caution">
    <text evidence="10">The sequence shown here is derived from an EMBL/GenBank/DDBJ whole genome shotgun (WGS) entry which is preliminary data.</text>
</comment>
<dbReference type="PANTHER" id="PTHR11799:SF12">
    <property type="entry name" value="PARAOXONASE-RELATED"/>
    <property type="match status" value="1"/>
</dbReference>
<comment type="catalytic activity">
    <reaction evidence="9">
        <text>a phenyl acetate + H2O = a phenol + acetate + H(+)</text>
        <dbReference type="Rhea" id="RHEA:17309"/>
        <dbReference type="ChEBI" id="CHEBI:15377"/>
        <dbReference type="ChEBI" id="CHEBI:15378"/>
        <dbReference type="ChEBI" id="CHEBI:30089"/>
        <dbReference type="ChEBI" id="CHEBI:33853"/>
        <dbReference type="ChEBI" id="CHEBI:140310"/>
        <dbReference type="EC" id="3.1.1.2"/>
    </reaction>
</comment>
<evidence type="ECO:0000256" key="1">
    <source>
        <dbReference type="ARBA" id="ARBA00008595"/>
    </source>
</evidence>
<dbReference type="InterPro" id="IPR051288">
    <property type="entry name" value="Serum_paraoxonase/arylesterase"/>
</dbReference>
<feature type="binding site" evidence="6">
    <location>
        <position position="159"/>
    </location>
    <ligand>
        <name>Ca(2+)</name>
        <dbReference type="ChEBI" id="CHEBI:29108"/>
        <label>1</label>
        <note>catalytic</note>
    </ligand>
</feature>
<feature type="binding site" evidence="6">
    <location>
        <position position="214"/>
    </location>
    <ligand>
        <name>Ca(2+)</name>
        <dbReference type="ChEBI" id="CHEBI:29108"/>
        <label>1</label>
        <note>catalytic</note>
    </ligand>
</feature>
<dbReference type="InterPro" id="IPR011042">
    <property type="entry name" value="6-blade_b-propeller_TolB-like"/>
</dbReference>
<feature type="binding site" evidence="6">
    <location>
        <position position="106"/>
    </location>
    <ligand>
        <name>Ca(2+)</name>
        <dbReference type="ChEBI" id="CHEBI:29108"/>
        <label>1</label>
        <note>catalytic</note>
    </ligand>
</feature>
<feature type="binding site" evidence="6">
    <location>
        <position position="158"/>
    </location>
    <ligand>
        <name>Ca(2+)</name>
        <dbReference type="ChEBI" id="CHEBI:29108"/>
        <label>1</label>
        <note>catalytic</note>
    </ligand>
</feature>
<evidence type="ECO:0000256" key="5">
    <source>
        <dbReference type="PIRSR" id="PIRSR602640-1"/>
    </source>
</evidence>
<keyword evidence="4 8" id="KW-0325">Glycoprotein</keyword>
<name>A0ABD3X981_SINWO</name>
<dbReference type="GO" id="GO:0046872">
    <property type="term" value="F:metal ion binding"/>
    <property type="evidence" value="ECO:0007669"/>
    <property type="project" value="UniProtKB-KW"/>
</dbReference>
<dbReference type="Proteomes" id="UP001634394">
    <property type="component" value="Unassembled WGS sequence"/>
</dbReference>
<keyword evidence="3 7" id="KW-1015">Disulfide bond</keyword>
<gene>
    <name evidence="10" type="ORF">ACJMK2_027870</name>
</gene>
<reference evidence="10 11" key="1">
    <citation type="submission" date="2024-11" db="EMBL/GenBank/DDBJ databases">
        <title>Chromosome-level genome assembly of the freshwater bivalve Anodonta woodiana.</title>
        <authorList>
            <person name="Chen X."/>
        </authorList>
    </citation>
    <scope>NUCLEOTIDE SEQUENCE [LARGE SCALE GENOMIC DNA]</scope>
    <source>
        <strain evidence="10">MN2024</strain>
        <tissue evidence="10">Gills</tissue>
    </source>
</reference>
<evidence type="ECO:0000256" key="6">
    <source>
        <dbReference type="PIRSR" id="PIRSR602640-2"/>
    </source>
</evidence>
<dbReference type="GO" id="GO:0004064">
    <property type="term" value="F:arylesterase activity"/>
    <property type="evidence" value="ECO:0007669"/>
    <property type="project" value="UniProtKB-UniRule"/>
</dbReference>
<feature type="disulfide bond" description="In form B" evidence="7">
    <location>
        <begin position="40"/>
        <end position="347"/>
    </location>
</feature>
<dbReference type="Gene3D" id="2.120.10.30">
    <property type="entry name" value="TolB, C-terminal domain"/>
    <property type="match status" value="1"/>
</dbReference>
<dbReference type="EMBL" id="JBJQND010000003">
    <property type="protein sequence ID" value="KAL3881427.1"/>
    <property type="molecule type" value="Genomic_DNA"/>
</dbReference>
<keyword evidence="6 9" id="KW-0106">Calcium</keyword>
<evidence type="ECO:0000256" key="9">
    <source>
        <dbReference type="RuleBase" id="RU368025"/>
    </source>
</evidence>
<evidence type="ECO:0000256" key="7">
    <source>
        <dbReference type="PIRSR" id="PIRSR602640-3"/>
    </source>
</evidence>
<dbReference type="AlphaFoldDB" id="A0ABD3X981"/>
<feature type="binding site" evidence="6">
    <location>
        <position position="51"/>
    </location>
    <ligand>
        <name>Ca(2+)</name>
        <dbReference type="ChEBI" id="CHEBI:29108"/>
        <label>1</label>
        <note>catalytic</note>
    </ligand>
</feature>
<sequence length="353" mass="39942">MYGKIIFLILLAVLIQYLIRLWSFLGYYKDVIYHHAPGPCRTLYEEDGSEDLYVLKNGLAFITSGYYLAKGKVKLFDFNDPRHGVEDLPILGIDAVPNFMAHTHGISVWEQPETGVVYLYVLTHPPGQDRIEVFQFDQTKRELKYFKSITDPLFRSMNDLVLIDIDKFYITQFFWFKNPYLVYMEIYLFLKYGEVLFFDGMKARSVASSLHQPNGINVSPDKSLVYVAEFGGQQITVFKRNKDDSLDVIQTVPVDSGVDNIEVDPISGDLWVGGHPSVGKALEYDANAGKNRTAPSQVLRMKTSKGLITDVIEVYRNNGTEISASTVATHFKGRILIGSVGSQLLLCDAKYID</sequence>
<keyword evidence="2 9" id="KW-0378">Hydrolase</keyword>
<comment type="PTM">
    <text evidence="8">Glycosylated.</text>
</comment>
<feature type="binding site" evidence="6">
    <location>
        <position position="50"/>
    </location>
    <ligand>
        <name>Ca(2+)</name>
        <dbReference type="ChEBI" id="CHEBI:29108"/>
        <label>1</label>
        <note>catalytic</note>
    </ligand>
</feature>
<organism evidence="10 11">
    <name type="scientific">Sinanodonta woodiana</name>
    <name type="common">Chinese pond mussel</name>
    <name type="synonym">Anodonta woodiana</name>
    <dbReference type="NCBI Taxonomy" id="1069815"/>
    <lineage>
        <taxon>Eukaryota</taxon>
        <taxon>Metazoa</taxon>
        <taxon>Spiralia</taxon>
        <taxon>Lophotrochozoa</taxon>
        <taxon>Mollusca</taxon>
        <taxon>Bivalvia</taxon>
        <taxon>Autobranchia</taxon>
        <taxon>Heteroconchia</taxon>
        <taxon>Palaeoheterodonta</taxon>
        <taxon>Unionida</taxon>
        <taxon>Unionoidea</taxon>
        <taxon>Unionidae</taxon>
        <taxon>Unioninae</taxon>
        <taxon>Sinanodonta</taxon>
    </lineage>
</organism>
<protein>
    <recommendedName>
        <fullName evidence="9">Paraoxonase</fullName>
        <ecNumber evidence="9">3.1.1.2</ecNumber>
    </recommendedName>
</protein>
<evidence type="ECO:0000256" key="4">
    <source>
        <dbReference type="ARBA" id="ARBA00023180"/>
    </source>
</evidence>
<comment type="cofactor">
    <cofactor evidence="6 9">
        <name>Ca(2+)</name>
        <dbReference type="ChEBI" id="CHEBI:29108"/>
    </cofactor>
    <text evidence="6 9">Binds 2 calcium ions per subunit.</text>
</comment>